<dbReference type="Proteomes" id="UP000509667">
    <property type="component" value="Chromosome"/>
</dbReference>
<evidence type="ECO:0000259" key="2">
    <source>
        <dbReference type="PROSITE" id="PS50109"/>
    </source>
</evidence>
<feature type="transmembrane region" description="Helical" evidence="1">
    <location>
        <begin position="6"/>
        <end position="26"/>
    </location>
</feature>
<dbReference type="EMBL" id="CP058910">
    <property type="protein sequence ID" value="QLH78216.1"/>
    <property type="molecule type" value="Genomic_DNA"/>
</dbReference>
<reference evidence="3 4" key="1">
    <citation type="submission" date="2020-07" db="EMBL/GenBank/DDBJ databases">
        <title>Halosimplex pelagicum sp. nov. and Halosimplex rubrum sp. nov., isolated from salted brown alga Laminaria, and emended description of the genus Halosimplex.</title>
        <authorList>
            <person name="Cui H."/>
        </authorList>
    </citation>
    <scope>NUCLEOTIDE SEQUENCE [LARGE SCALE GENOMIC DNA]</scope>
    <source>
        <strain evidence="3 4">R27</strain>
    </source>
</reference>
<dbReference type="Pfam" id="PF02518">
    <property type="entry name" value="HATPase_c"/>
    <property type="match status" value="1"/>
</dbReference>
<dbReference type="InterPro" id="IPR052023">
    <property type="entry name" value="Histidine_kinase_KdpD"/>
</dbReference>
<dbReference type="PANTHER" id="PTHR45569:SF1">
    <property type="entry name" value="SENSOR PROTEIN KDPD"/>
    <property type="match status" value="1"/>
</dbReference>
<dbReference type="InterPro" id="IPR003018">
    <property type="entry name" value="GAF"/>
</dbReference>
<feature type="transmembrane region" description="Helical" evidence="1">
    <location>
        <begin position="103"/>
        <end position="128"/>
    </location>
</feature>
<accession>A0A7D5TDK0</accession>
<dbReference type="InterPro" id="IPR029016">
    <property type="entry name" value="GAF-like_dom_sf"/>
</dbReference>
<dbReference type="SUPFAM" id="SSF55874">
    <property type="entry name" value="ATPase domain of HSP90 chaperone/DNA topoisomerase II/histidine kinase"/>
    <property type="match status" value="1"/>
</dbReference>
<keyword evidence="1" id="KW-0812">Transmembrane</keyword>
<feature type="transmembrane region" description="Helical" evidence="1">
    <location>
        <begin position="70"/>
        <end position="91"/>
    </location>
</feature>
<name>A0A7D5TDK0_9EURY</name>
<dbReference type="Pfam" id="PF13185">
    <property type="entry name" value="GAF_2"/>
    <property type="match status" value="1"/>
</dbReference>
<keyword evidence="4" id="KW-1185">Reference proteome</keyword>
<dbReference type="SUPFAM" id="SSF55781">
    <property type="entry name" value="GAF domain-like"/>
    <property type="match status" value="1"/>
</dbReference>
<dbReference type="OrthoDB" id="3369at2157"/>
<dbReference type="GeneID" id="56078849"/>
<dbReference type="GO" id="GO:0005886">
    <property type="term" value="C:plasma membrane"/>
    <property type="evidence" value="ECO:0007669"/>
    <property type="project" value="TreeGrafter"/>
</dbReference>
<keyword evidence="1" id="KW-1133">Transmembrane helix</keyword>
<dbReference type="Pfam" id="PF16927">
    <property type="entry name" value="HisKA_7TM"/>
    <property type="match status" value="1"/>
</dbReference>
<feature type="transmembrane region" description="Helical" evidence="1">
    <location>
        <begin position="38"/>
        <end position="58"/>
    </location>
</feature>
<dbReference type="Gene3D" id="3.30.565.10">
    <property type="entry name" value="Histidine kinase-like ATPase, C-terminal domain"/>
    <property type="match status" value="1"/>
</dbReference>
<feature type="domain" description="Histidine kinase" evidence="2">
    <location>
        <begin position="522"/>
        <end position="741"/>
    </location>
</feature>
<feature type="transmembrane region" description="Helical" evidence="1">
    <location>
        <begin position="148"/>
        <end position="171"/>
    </location>
</feature>
<dbReference type="KEGG" id="hrr:HZS55_13260"/>
<keyword evidence="1" id="KW-0472">Membrane</keyword>
<evidence type="ECO:0000313" key="3">
    <source>
        <dbReference type="EMBL" id="QLH78216.1"/>
    </source>
</evidence>
<dbReference type="InterPro" id="IPR003594">
    <property type="entry name" value="HATPase_dom"/>
</dbReference>
<protein>
    <submittedName>
        <fullName evidence="3">GAF domain-containing protein</fullName>
    </submittedName>
</protein>
<dbReference type="PANTHER" id="PTHR45569">
    <property type="entry name" value="SENSOR PROTEIN KDPD"/>
    <property type="match status" value="1"/>
</dbReference>
<sequence>MASEAFVAVVAATAVGGVVELALAAVAYRRREQPGARAFGWLSLAAGGWALLQGVVLLAPSAEAARGAHLLAGAVASQIPMLWVVFAVVYAGQREWLTTGRLVALWTPLTAYSLVRLTAPVHGVALAPVRIVTENGVTAPASAESLPFAAYSLVAYALVLAGYLFLVAFLLDSRNVYRAEAGALVLGGLFPTAGTVVVSVAGGVHPGISVAPAMFAVHGVVAGLVLFRYDFQGVAPVATDLLAEELDDPVVILDDDDVVIDHNPAAERLVDDGDLSGRRADAVADGFAERLADGAQVTVDAPGYDRAVSSFSLGVTAVEDQYGVAKGRLVHLRDVSDQQRRLDQLTAMQAATQRFIGARTAAEVADIAVRFASDVHDQAYAALFRYDGATDALVSEAVTDRLAAELSVEPDESIRVARESGPLWTAFESGELAAVEGERDLVIGPYAFGSASALFLPLGDHGVLVIGTDEGEGYTETDEQLGQILARTTETALTRVEYEEELRASRVTVERRNKQIEFFNGVLRHNIRNAMLVIDGQAQHLQSRVADEDAGKLGTIRTWCSDLTDMTEKIRAVNDTVTASEDERLERVDLSRVLHEEVRALSERYDVAVEFDAADDLTVAANDLVADVVEGVLSNAVEHNDSPQPRVRVATEPMGEWVQVRIADDGPGLSEEMQTQVFQREMATSQTAHGFGLYFVSVMMDLYNGNVWFEDGGGLAPSIDSDESREESRGTVVVLEFQLAEEAPELSSDA</sequence>
<dbReference type="InterPro" id="IPR005467">
    <property type="entry name" value="His_kinase_dom"/>
</dbReference>
<dbReference type="Gene3D" id="3.30.450.40">
    <property type="match status" value="1"/>
</dbReference>
<dbReference type="InterPro" id="IPR031621">
    <property type="entry name" value="HisKA_7TM"/>
</dbReference>
<dbReference type="InterPro" id="IPR036890">
    <property type="entry name" value="HATPase_C_sf"/>
</dbReference>
<evidence type="ECO:0000256" key="1">
    <source>
        <dbReference type="SAM" id="Phobius"/>
    </source>
</evidence>
<dbReference type="RefSeq" id="WP_179908138.1">
    <property type="nucleotide sequence ID" value="NZ_CP058910.1"/>
</dbReference>
<evidence type="ECO:0000313" key="4">
    <source>
        <dbReference type="Proteomes" id="UP000509667"/>
    </source>
</evidence>
<dbReference type="GO" id="GO:0000155">
    <property type="term" value="F:phosphorelay sensor kinase activity"/>
    <property type="evidence" value="ECO:0007669"/>
    <property type="project" value="TreeGrafter"/>
</dbReference>
<dbReference type="SMART" id="SM00387">
    <property type="entry name" value="HATPase_c"/>
    <property type="match status" value="1"/>
</dbReference>
<feature type="transmembrane region" description="Helical" evidence="1">
    <location>
        <begin position="183"/>
        <end position="202"/>
    </location>
</feature>
<dbReference type="PROSITE" id="PS50109">
    <property type="entry name" value="HIS_KIN"/>
    <property type="match status" value="1"/>
</dbReference>
<proteinExistence type="predicted"/>
<dbReference type="AlphaFoldDB" id="A0A7D5TDK0"/>
<organism evidence="3 4">
    <name type="scientific">Halosimplex rubrum</name>
    <dbReference type="NCBI Taxonomy" id="869889"/>
    <lineage>
        <taxon>Archaea</taxon>
        <taxon>Methanobacteriati</taxon>
        <taxon>Methanobacteriota</taxon>
        <taxon>Stenosarchaea group</taxon>
        <taxon>Halobacteria</taxon>
        <taxon>Halobacteriales</taxon>
        <taxon>Haloarculaceae</taxon>
        <taxon>Halosimplex</taxon>
    </lineage>
</organism>
<gene>
    <name evidence="3" type="ORF">HZS55_13260</name>
</gene>